<keyword evidence="3" id="KW-1185">Reference proteome</keyword>
<comment type="similarity">
    <text evidence="1">Belongs to the BtpA family.</text>
</comment>
<organism evidence="2 3">
    <name type="scientific">Amycolatopsis jiangsuensis</name>
    <dbReference type="NCBI Taxonomy" id="1181879"/>
    <lineage>
        <taxon>Bacteria</taxon>
        <taxon>Bacillati</taxon>
        <taxon>Actinomycetota</taxon>
        <taxon>Actinomycetes</taxon>
        <taxon>Pseudonocardiales</taxon>
        <taxon>Pseudonocardiaceae</taxon>
        <taxon>Amycolatopsis</taxon>
    </lineage>
</organism>
<dbReference type="SUPFAM" id="SSF51366">
    <property type="entry name" value="Ribulose-phoshate binding barrel"/>
    <property type="match status" value="1"/>
</dbReference>
<proteinExistence type="inferred from homology"/>
<name>A0A840J3Z2_9PSEU</name>
<reference evidence="2 3" key="1">
    <citation type="submission" date="2020-08" db="EMBL/GenBank/DDBJ databases">
        <title>Sequencing the genomes of 1000 actinobacteria strains.</title>
        <authorList>
            <person name="Klenk H.-P."/>
        </authorList>
    </citation>
    <scope>NUCLEOTIDE SEQUENCE [LARGE SCALE GENOMIC DNA]</scope>
    <source>
        <strain evidence="2 3">DSM 45859</strain>
    </source>
</reference>
<dbReference type="InterPro" id="IPR011060">
    <property type="entry name" value="RibuloseP-bd_barrel"/>
</dbReference>
<sequence length="268" mass="27925">MPEFAARAGHKVLLGMIHLPPLPGSPYHRRGALGRIVETAVRSARALENGGADGCLVQTADRVYGTGDEADPARVAAMTLVVSEVVRATGPGFRTGVQIMRNAVSASLAVATVAGASFVRAATLVGATLSPQGLVEGDPLRVMSYRRSIEAEDVALVADVDSMHFSWLSGDKTTGQVAKWAVDAGADAVTLAHRDEDRTLAMIASVRETAPAAPVLLAGYTNHRNAARLVGAADGAFVGTCLESDGWGGEVEEQRVHDYVTAVRAVGE</sequence>
<evidence type="ECO:0000313" key="2">
    <source>
        <dbReference type="EMBL" id="MBB4688780.1"/>
    </source>
</evidence>
<dbReference type="AlphaFoldDB" id="A0A840J3Z2"/>
<protein>
    <submittedName>
        <fullName evidence="2">Membrane complex biogenesis BtpA family protein</fullName>
    </submittedName>
</protein>
<evidence type="ECO:0000313" key="3">
    <source>
        <dbReference type="Proteomes" id="UP000581769"/>
    </source>
</evidence>
<dbReference type="PANTHER" id="PTHR21381">
    <property type="entry name" value="ZGC:162297"/>
    <property type="match status" value="1"/>
</dbReference>
<dbReference type="InterPro" id="IPR005137">
    <property type="entry name" value="BtpA"/>
</dbReference>
<accession>A0A840J3Z2</accession>
<dbReference type="PANTHER" id="PTHR21381:SF3">
    <property type="entry name" value="SGC REGION PROTEIN SGCQ-RELATED"/>
    <property type="match status" value="1"/>
</dbReference>
<comment type="caution">
    <text evidence="2">The sequence shown here is derived from an EMBL/GenBank/DDBJ whole genome shotgun (WGS) entry which is preliminary data.</text>
</comment>
<dbReference type="Pfam" id="PF03437">
    <property type="entry name" value="BtpA"/>
    <property type="match status" value="1"/>
</dbReference>
<dbReference type="Proteomes" id="UP000581769">
    <property type="component" value="Unassembled WGS sequence"/>
</dbReference>
<gene>
    <name evidence="2" type="ORF">BJY18_006265</name>
</gene>
<dbReference type="EMBL" id="JACHMG010000001">
    <property type="protein sequence ID" value="MBB4688780.1"/>
    <property type="molecule type" value="Genomic_DNA"/>
</dbReference>
<evidence type="ECO:0000256" key="1">
    <source>
        <dbReference type="ARBA" id="ARBA00006007"/>
    </source>
</evidence>
<dbReference type="PIRSF" id="PIRSF005956">
    <property type="entry name" value="BtpA"/>
    <property type="match status" value="1"/>
</dbReference>
<dbReference type="RefSeq" id="WP_184783416.1">
    <property type="nucleotide sequence ID" value="NZ_JACHMG010000001.1"/>
</dbReference>